<keyword evidence="5" id="KW-1185">Reference proteome</keyword>
<dbReference type="KEGG" id="pnd:Pla175_33740"/>
<feature type="region of interest" description="Disordered" evidence="1">
    <location>
        <begin position="133"/>
        <end position="163"/>
    </location>
</feature>
<organism evidence="4 5">
    <name type="scientific">Pirellulimonas nuda</name>
    <dbReference type="NCBI Taxonomy" id="2528009"/>
    <lineage>
        <taxon>Bacteria</taxon>
        <taxon>Pseudomonadati</taxon>
        <taxon>Planctomycetota</taxon>
        <taxon>Planctomycetia</taxon>
        <taxon>Pirellulales</taxon>
        <taxon>Lacipirellulaceae</taxon>
        <taxon>Pirellulimonas</taxon>
    </lineage>
</organism>
<gene>
    <name evidence="4" type="ORF">Pla175_33740</name>
</gene>
<evidence type="ECO:0000259" key="3">
    <source>
        <dbReference type="PROSITE" id="PS50914"/>
    </source>
</evidence>
<feature type="compositionally biased region" description="Gly residues" evidence="1">
    <location>
        <begin position="82"/>
        <end position="107"/>
    </location>
</feature>
<evidence type="ECO:0000256" key="1">
    <source>
        <dbReference type="SAM" id="MobiDB-lite"/>
    </source>
</evidence>
<accession>A0A518DER7</accession>
<reference evidence="4 5" key="1">
    <citation type="submission" date="2019-02" db="EMBL/GenBank/DDBJ databases">
        <title>Deep-cultivation of Planctomycetes and their phenomic and genomic characterization uncovers novel biology.</title>
        <authorList>
            <person name="Wiegand S."/>
            <person name="Jogler M."/>
            <person name="Boedeker C."/>
            <person name="Pinto D."/>
            <person name="Vollmers J."/>
            <person name="Rivas-Marin E."/>
            <person name="Kohn T."/>
            <person name="Peeters S.H."/>
            <person name="Heuer A."/>
            <person name="Rast P."/>
            <person name="Oberbeckmann S."/>
            <person name="Bunk B."/>
            <person name="Jeske O."/>
            <person name="Meyerdierks A."/>
            <person name="Storesund J.E."/>
            <person name="Kallscheuer N."/>
            <person name="Luecker S."/>
            <person name="Lage O.M."/>
            <person name="Pohl T."/>
            <person name="Merkel B.J."/>
            <person name="Hornburger P."/>
            <person name="Mueller R.-W."/>
            <person name="Bruemmer F."/>
            <person name="Labrenz M."/>
            <person name="Spormann A.M."/>
            <person name="Op den Camp H."/>
            <person name="Overmann J."/>
            <person name="Amann R."/>
            <person name="Jetten M.S.M."/>
            <person name="Mascher T."/>
            <person name="Medema M.H."/>
            <person name="Devos D.P."/>
            <person name="Kaster A.-K."/>
            <person name="Ovreas L."/>
            <person name="Rohde M."/>
            <person name="Galperin M.Y."/>
            <person name="Jogler C."/>
        </authorList>
    </citation>
    <scope>NUCLEOTIDE SEQUENCE [LARGE SCALE GENOMIC DNA]</scope>
    <source>
        <strain evidence="4 5">Pla175</strain>
    </source>
</reference>
<evidence type="ECO:0000313" key="5">
    <source>
        <dbReference type="Proteomes" id="UP000317429"/>
    </source>
</evidence>
<dbReference type="InterPro" id="IPR007055">
    <property type="entry name" value="BON_dom"/>
</dbReference>
<feature type="chain" id="PRO_5021753135" evidence="2">
    <location>
        <begin position="28"/>
        <end position="259"/>
    </location>
</feature>
<dbReference type="PROSITE" id="PS50914">
    <property type="entry name" value="BON"/>
    <property type="match status" value="1"/>
</dbReference>
<dbReference type="Proteomes" id="UP000317429">
    <property type="component" value="Chromosome"/>
</dbReference>
<evidence type="ECO:0000313" key="4">
    <source>
        <dbReference type="EMBL" id="QDU89975.1"/>
    </source>
</evidence>
<sequence length="259" mass="25391" precursor="true">MTAMRSTYFAAVAVILTCMAGVPQASAQNRGGGATTGSTGFGGTSGFGGTGFGGAQSGFGGTSGGSTGFGGTGFGGAQSGFGGTSGFGGGQSGFGGGQTAFGGGFGQTGTAQQGGFVGRSGQDVTAMFQALGQTQGQGQGGMQRTFQRNEGRGAEQQDDEGSPVRVKLKLGFAAPPTQPQMLPAPTTDRINSILTRRGILGVSVAIQDGRAVLSGSVASASDRLLVEKLAGLEPGVAAVENQIVVPDAGPELIPQPTDN</sequence>
<dbReference type="Pfam" id="PF04972">
    <property type="entry name" value="BON"/>
    <property type="match status" value="1"/>
</dbReference>
<feature type="region of interest" description="Disordered" evidence="1">
    <location>
        <begin position="82"/>
        <end position="118"/>
    </location>
</feature>
<feature type="domain" description="BON" evidence="3">
    <location>
        <begin position="178"/>
        <end position="247"/>
    </location>
</feature>
<dbReference type="EMBL" id="CP036291">
    <property type="protein sequence ID" value="QDU89975.1"/>
    <property type="molecule type" value="Genomic_DNA"/>
</dbReference>
<keyword evidence="2" id="KW-0732">Signal</keyword>
<proteinExistence type="predicted"/>
<name>A0A518DER7_9BACT</name>
<protein>
    <submittedName>
        <fullName evidence="4">BON domain protein</fullName>
    </submittedName>
</protein>
<feature type="signal peptide" evidence="2">
    <location>
        <begin position="1"/>
        <end position="27"/>
    </location>
</feature>
<evidence type="ECO:0000256" key="2">
    <source>
        <dbReference type="SAM" id="SignalP"/>
    </source>
</evidence>
<dbReference type="Gene3D" id="3.30.1340.30">
    <property type="match status" value="1"/>
</dbReference>
<dbReference type="AlphaFoldDB" id="A0A518DER7"/>